<dbReference type="Proteomes" id="UP000027219">
    <property type="component" value="Unassembled WGS sequence"/>
</dbReference>
<proteinExistence type="predicted"/>
<evidence type="ECO:0000256" key="1">
    <source>
        <dbReference type="ARBA" id="ARBA00001936"/>
    </source>
</evidence>
<comment type="cofactor">
    <cofactor evidence="1">
        <name>Mn(2+)</name>
        <dbReference type="ChEBI" id="CHEBI:29035"/>
    </cofactor>
</comment>
<gene>
    <name evidence="8" type="ORF">VFDL14_03425</name>
</gene>
<dbReference type="PROSITE" id="PS51462">
    <property type="entry name" value="NUDIX"/>
    <property type="match status" value="1"/>
</dbReference>
<dbReference type="GO" id="GO:0046872">
    <property type="term" value="F:metal ion binding"/>
    <property type="evidence" value="ECO:0007669"/>
    <property type="project" value="UniProtKB-KW"/>
</dbReference>
<sequence length="199" mass="22683">MDKQNFLQQFQLNPIVGYHPESIERVAQIRDEDLRQAAVVVGLVERENGLNVIFTKRAAHLKHHPGQVSFPGGKYEQSDPTLQHTALRELQEEIGIVKEQVKVIGQLPALNTISKFSVTPIVALIDSDYEPKIDRNEVDSIFEVPAEYVFDQANLHSHLVDFKKIKHRVFAMPFKDQLIWGVTAQIVQSMQQHVVKQVT</sequence>
<keyword evidence="5" id="KW-0460">Magnesium</keyword>
<name>A0A066V011_9VIBR</name>
<evidence type="ECO:0000256" key="3">
    <source>
        <dbReference type="ARBA" id="ARBA00022723"/>
    </source>
</evidence>
<dbReference type="InterPro" id="IPR045121">
    <property type="entry name" value="CoAse"/>
</dbReference>
<dbReference type="NCBIfam" id="NF007980">
    <property type="entry name" value="PRK10707.1"/>
    <property type="match status" value="1"/>
</dbReference>
<evidence type="ECO:0000256" key="4">
    <source>
        <dbReference type="ARBA" id="ARBA00022801"/>
    </source>
</evidence>
<dbReference type="EMBL" id="JFFR01000002">
    <property type="protein sequence ID" value="KDN29814.1"/>
    <property type="molecule type" value="Genomic_DNA"/>
</dbReference>
<protein>
    <submittedName>
        <fullName evidence="8">DNA mismatch repair protein MutT</fullName>
    </submittedName>
</protein>
<dbReference type="CDD" id="cd03426">
    <property type="entry name" value="NUDIX_CoAse_Nudt7"/>
    <property type="match status" value="1"/>
</dbReference>
<dbReference type="SUPFAM" id="SSF55811">
    <property type="entry name" value="Nudix"/>
    <property type="match status" value="1"/>
</dbReference>
<evidence type="ECO:0000256" key="5">
    <source>
        <dbReference type="ARBA" id="ARBA00022842"/>
    </source>
</evidence>
<comment type="caution">
    <text evidence="8">The sequence shown here is derived from an EMBL/GenBank/DDBJ whole genome shotgun (WGS) entry which is preliminary data.</text>
</comment>
<dbReference type="InterPro" id="IPR015797">
    <property type="entry name" value="NUDIX_hydrolase-like_dom_sf"/>
</dbReference>
<keyword evidence="6" id="KW-0464">Manganese</keyword>
<evidence type="ECO:0000313" key="8">
    <source>
        <dbReference type="EMBL" id="KDN29814.1"/>
    </source>
</evidence>
<evidence type="ECO:0000256" key="2">
    <source>
        <dbReference type="ARBA" id="ARBA00001946"/>
    </source>
</evidence>
<comment type="cofactor">
    <cofactor evidence="2">
        <name>Mg(2+)</name>
        <dbReference type="ChEBI" id="CHEBI:18420"/>
    </cofactor>
</comment>
<dbReference type="Gene3D" id="3.90.79.10">
    <property type="entry name" value="Nucleoside Triphosphate Pyrophosphohydrolase"/>
    <property type="match status" value="1"/>
</dbReference>
<organism evidence="8 9">
    <name type="scientific">Vibrio fortis</name>
    <dbReference type="NCBI Taxonomy" id="212667"/>
    <lineage>
        <taxon>Bacteria</taxon>
        <taxon>Pseudomonadati</taxon>
        <taxon>Pseudomonadota</taxon>
        <taxon>Gammaproteobacteria</taxon>
        <taxon>Vibrionales</taxon>
        <taxon>Vibrionaceae</taxon>
        <taxon>Vibrio</taxon>
    </lineage>
</organism>
<dbReference type="InterPro" id="IPR000086">
    <property type="entry name" value="NUDIX_hydrolase_dom"/>
</dbReference>
<dbReference type="AlphaFoldDB" id="A0A066V011"/>
<dbReference type="Pfam" id="PF00293">
    <property type="entry name" value="NUDIX"/>
    <property type="match status" value="1"/>
</dbReference>
<evidence type="ECO:0000256" key="6">
    <source>
        <dbReference type="ARBA" id="ARBA00023211"/>
    </source>
</evidence>
<dbReference type="GO" id="GO:0010945">
    <property type="term" value="F:coenzyme A diphosphatase activity"/>
    <property type="evidence" value="ECO:0007669"/>
    <property type="project" value="InterPro"/>
</dbReference>
<dbReference type="STRING" id="212667.VFDL14_03425"/>
<dbReference type="OrthoDB" id="9802805at2"/>
<dbReference type="RefSeq" id="WP_032548742.1">
    <property type="nucleotide sequence ID" value="NZ_JBEEAX010000002.1"/>
</dbReference>
<dbReference type="PANTHER" id="PTHR12992:SF11">
    <property type="entry name" value="MITOCHONDRIAL COENZYME A DIPHOSPHATASE NUDT8"/>
    <property type="match status" value="1"/>
</dbReference>
<evidence type="ECO:0000259" key="7">
    <source>
        <dbReference type="PROSITE" id="PS51462"/>
    </source>
</evidence>
<feature type="domain" description="Nudix hydrolase" evidence="7">
    <location>
        <begin position="34"/>
        <end position="166"/>
    </location>
</feature>
<evidence type="ECO:0000313" key="9">
    <source>
        <dbReference type="Proteomes" id="UP000027219"/>
    </source>
</evidence>
<keyword evidence="4" id="KW-0378">Hydrolase</keyword>
<keyword evidence="3" id="KW-0479">Metal-binding</keyword>
<dbReference type="PANTHER" id="PTHR12992">
    <property type="entry name" value="NUDIX HYDROLASE"/>
    <property type="match status" value="1"/>
</dbReference>
<keyword evidence="9" id="KW-1185">Reference proteome</keyword>
<accession>A0A066V011</accession>
<reference evidence="8 9" key="1">
    <citation type="submission" date="2014-02" db="EMBL/GenBank/DDBJ databases">
        <title>Vibrio fortis Dalian14 Genome Sequencing.</title>
        <authorList>
            <person name="Wang Y."/>
            <person name="Song L."/>
            <person name="Liu G."/>
            <person name="Ding J."/>
        </authorList>
    </citation>
    <scope>NUCLEOTIDE SEQUENCE [LARGE SCALE GENOMIC DNA]</scope>
    <source>
        <strain evidence="8 9">Dalian14</strain>
    </source>
</reference>